<dbReference type="SUPFAM" id="SSF56112">
    <property type="entry name" value="Protein kinase-like (PK-like)"/>
    <property type="match status" value="1"/>
</dbReference>
<dbReference type="Proteomes" id="UP000016930">
    <property type="component" value="Unassembled WGS sequence"/>
</dbReference>
<evidence type="ECO:0000313" key="2">
    <source>
        <dbReference type="Proteomes" id="UP000016930"/>
    </source>
</evidence>
<gene>
    <name evidence="1" type="ORF">CERSUDRAFT_96299</name>
</gene>
<dbReference type="STRING" id="914234.M2PIT0"/>
<dbReference type="AlphaFoldDB" id="M2PIT0"/>
<organism evidence="1 2">
    <name type="scientific">Ceriporiopsis subvermispora (strain B)</name>
    <name type="common">White-rot fungus</name>
    <name type="synonym">Gelatoporia subvermispora</name>
    <dbReference type="NCBI Taxonomy" id="914234"/>
    <lineage>
        <taxon>Eukaryota</taxon>
        <taxon>Fungi</taxon>
        <taxon>Dikarya</taxon>
        <taxon>Basidiomycota</taxon>
        <taxon>Agaricomycotina</taxon>
        <taxon>Agaricomycetes</taxon>
        <taxon>Polyporales</taxon>
        <taxon>Gelatoporiaceae</taxon>
        <taxon>Gelatoporia</taxon>
    </lineage>
</organism>
<protein>
    <recommendedName>
        <fullName evidence="3">Protein kinase domain-containing protein</fullName>
    </recommendedName>
</protein>
<proteinExistence type="predicted"/>
<accession>M2PIT0</accession>
<dbReference type="InterPro" id="IPR011009">
    <property type="entry name" value="Kinase-like_dom_sf"/>
</dbReference>
<dbReference type="EMBL" id="KB445799">
    <property type="protein sequence ID" value="EMD36074.1"/>
    <property type="molecule type" value="Genomic_DNA"/>
</dbReference>
<keyword evidence="2" id="KW-1185">Reference proteome</keyword>
<evidence type="ECO:0000313" key="1">
    <source>
        <dbReference type="EMBL" id="EMD36074.1"/>
    </source>
</evidence>
<reference evidence="1 2" key="1">
    <citation type="journal article" date="2012" name="Proc. Natl. Acad. Sci. U.S.A.">
        <title>Comparative genomics of Ceriporiopsis subvermispora and Phanerochaete chrysosporium provide insight into selective ligninolysis.</title>
        <authorList>
            <person name="Fernandez-Fueyo E."/>
            <person name="Ruiz-Duenas F.J."/>
            <person name="Ferreira P."/>
            <person name="Floudas D."/>
            <person name="Hibbett D.S."/>
            <person name="Canessa P."/>
            <person name="Larrondo L.F."/>
            <person name="James T.Y."/>
            <person name="Seelenfreund D."/>
            <person name="Lobos S."/>
            <person name="Polanco R."/>
            <person name="Tello M."/>
            <person name="Honda Y."/>
            <person name="Watanabe T."/>
            <person name="Watanabe T."/>
            <person name="Ryu J.S."/>
            <person name="Kubicek C.P."/>
            <person name="Schmoll M."/>
            <person name="Gaskell J."/>
            <person name="Hammel K.E."/>
            <person name="St John F.J."/>
            <person name="Vanden Wymelenberg A."/>
            <person name="Sabat G."/>
            <person name="Splinter BonDurant S."/>
            <person name="Syed K."/>
            <person name="Yadav J.S."/>
            <person name="Doddapaneni H."/>
            <person name="Subramanian V."/>
            <person name="Lavin J.L."/>
            <person name="Oguiza J.A."/>
            <person name="Perez G."/>
            <person name="Pisabarro A.G."/>
            <person name="Ramirez L."/>
            <person name="Santoyo F."/>
            <person name="Master E."/>
            <person name="Coutinho P.M."/>
            <person name="Henrissat B."/>
            <person name="Lombard V."/>
            <person name="Magnuson J.K."/>
            <person name="Kuees U."/>
            <person name="Hori C."/>
            <person name="Igarashi K."/>
            <person name="Samejima M."/>
            <person name="Held B.W."/>
            <person name="Barry K.W."/>
            <person name="LaButti K.M."/>
            <person name="Lapidus A."/>
            <person name="Lindquist E.A."/>
            <person name="Lucas S.M."/>
            <person name="Riley R."/>
            <person name="Salamov A.A."/>
            <person name="Hoffmeister D."/>
            <person name="Schwenk D."/>
            <person name="Hadar Y."/>
            <person name="Yarden O."/>
            <person name="de Vries R.P."/>
            <person name="Wiebenga A."/>
            <person name="Stenlid J."/>
            <person name="Eastwood D."/>
            <person name="Grigoriev I.V."/>
            <person name="Berka R.M."/>
            <person name="Blanchette R.A."/>
            <person name="Kersten P."/>
            <person name="Martinez A.T."/>
            <person name="Vicuna R."/>
            <person name="Cullen D."/>
        </authorList>
    </citation>
    <scope>NUCLEOTIDE SEQUENCE [LARGE SCALE GENOMIC DNA]</scope>
    <source>
        <strain evidence="1 2">B</strain>
    </source>
</reference>
<evidence type="ECO:0008006" key="3">
    <source>
        <dbReference type="Google" id="ProtNLM"/>
    </source>
</evidence>
<dbReference type="HOGENOM" id="CLU_903145_0_0_1"/>
<dbReference type="OrthoDB" id="2751906at2759"/>
<name>M2PIT0_CERS8</name>
<sequence>MPLFLRLPVVDGIAELEYDPSSGGNLGQFAPDGEGELNISILNNFKRHTSPVLQCTLTNSVSQTFHVVCKFGTGQKRIDAIRNECKIYERKLQHLQGTIVPRCFGIFQGIIYGRLEVCLVTEYCGTVVKDLYKTDWEFRTDTINALVSVHQAGVRYGRRSLFRPNKVLVNSEGRPVLFNFDTAEEHTCEHDPSKVTFTAHARCPPGEDFYCSELFYASDTALDLWELDSVILWNRHISRDIFHDMDAVIAQAPASLPRVMAREEAKAVIKEFLDNLERRRRCEDIVRTVPGVIDLPPSRTVTYRSTRG</sequence>